<comment type="caution">
    <text evidence="10">The sequence shown here is derived from an EMBL/GenBank/DDBJ whole genome shotgun (WGS) entry which is preliminary data.</text>
</comment>
<dbReference type="EC" id="2.7.11.1" evidence="1"/>
<evidence type="ECO:0000313" key="10">
    <source>
        <dbReference type="EMBL" id="MDO3396014.1"/>
    </source>
</evidence>
<keyword evidence="2" id="KW-0723">Serine/threonine-protein kinase</keyword>
<proteinExistence type="predicted"/>
<evidence type="ECO:0000313" key="11">
    <source>
        <dbReference type="Proteomes" id="UP001168363"/>
    </source>
</evidence>
<feature type="region of interest" description="Disordered" evidence="8">
    <location>
        <begin position="276"/>
        <end position="327"/>
    </location>
</feature>
<dbReference type="CDD" id="cd14014">
    <property type="entry name" value="STKc_PknB_like"/>
    <property type="match status" value="1"/>
</dbReference>
<dbReference type="PANTHER" id="PTHR43289:SF6">
    <property type="entry name" value="SERINE_THREONINE-PROTEIN KINASE NEKL-3"/>
    <property type="match status" value="1"/>
</dbReference>
<dbReference type="PROSITE" id="PS50011">
    <property type="entry name" value="PROTEIN_KINASE_DOM"/>
    <property type="match status" value="1"/>
</dbReference>
<dbReference type="Gene3D" id="3.30.200.20">
    <property type="entry name" value="Phosphorylase Kinase, domain 1"/>
    <property type="match status" value="1"/>
</dbReference>
<dbReference type="InterPro" id="IPR008271">
    <property type="entry name" value="Ser/Thr_kinase_AS"/>
</dbReference>
<dbReference type="SUPFAM" id="SSF56112">
    <property type="entry name" value="Protein kinase-like (PK-like)"/>
    <property type="match status" value="1"/>
</dbReference>
<keyword evidence="3 10" id="KW-0808">Transferase</keyword>
<evidence type="ECO:0000256" key="3">
    <source>
        <dbReference type="ARBA" id="ARBA00022679"/>
    </source>
</evidence>
<feature type="region of interest" description="Disordered" evidence="8">
    <location>
        <begin position="371"/>
        <end position="397"/>
    </location>
</feature>
<protein>
    <recommendedName>
        <fullName evidence="1">non-specific serine/threonine protein kinase</fullName>
        <ecNumber evidence="1">2.7.11.1</ecNumber>
    </recommendedName>
</protein>
<dbReference type="Pfam" id="PF00069">
    <property type="entry name" value="Pkinase"/>
    <property type="match status" value="1"/>
</dbReference>
<keyword evidence="4 7" id="KW-0547">Nucleotide-binding</keyword>
<keyword evidence="5 10" id="KW-0418">Kinase</keyword>
<sequence length="397" mass="42433">MVSPLLNDRYELGPLLGSGGMADVHRATDRLLDRQVAVKVLRDVAGDPADRDRFTAEARTLANLSHRGLVTVLDAGIDEQHPFLVMELVEGRSLSDALAEGPLGAEETARVGAELAATLAHTHDRGVVHRDLKPANVLLGDDRRVKLADFGIARLIGDTVRHTRTGTAVGTAAYLSPEQVRGEDVSTAVDVYSLGLVLLEALTGERAFPGSPTESALARLNRDPEVPSTLDDRWRRLLLAMTAADPAQRPTAPEVAASLQDLRAPRGADPTAVMTAPVAVTSRVPVAQPEEPAPEREEPEREQPEQDQEQPEQRRAPRVPGETFPDRAGAAIAHAPGRLWARLRETPAHQRGVAGAVAAVLLLVLVAGLASGGDDASGEQPPGQRGQSQQQDEQSRR</sequence>
<dbReference type="PROSITE" id="PS00108">
    <property type="entry name" value="PROTEIN_KINASE_ST"/>
    <property type="match status" value="1"/>
</dbReference>
<dbReference type="InterPro" id="IPR017441">
    <property type="entry name" value="Protein_kinase_ATP_BS"/>
</dbReference>
<evidence type="ECO:0000256" key="6">
    <source>
        <dbReference type="ARBA" id="ARBA00022840"/>
    </source>
</evidence>
<dbReference type="PROSITE" id="PS00107">
    <property type="entry name" value="PROTEIN_KINASE_ATP"/>
    <property type="match status" value="1"/>
</dbReference>
<reference evidence="10" key="1">
    <citation type="submission" date="2023-06" db="EMBL/GenBank/DDBJ databases">
        <title>Genome sequence of Nocardioides sp. SOB44.</title>
        <authorList>
            <person name="Zhang G."/>
        </authorList>
    </citation>
    <scope>NUCLEOTIDE SEQUENCE</scope>
    <source>
        <strain evidence="10">SOB44</strain>
    </source>
</reference>
<feature type="compositionally biased region" description="Basic and acidic residues" evidence="8">
    <location>
        <begin position="293"/>
        <end position="304"/>
    </location>
</feature>
<evidence type="ECO:0000256" key="1">
    <source>
        <dbReference type="ARBA" id="ARBA00012513"/>
    </source>
</evidence>
<name>A0ABT8TRQ3_9ACTN</name>
<evidence type="ECO:0000256" key="4">
    <source>
        <dbReference type="ARBA" id="ARBA00022741"/>
    </source>
</evidence>
<feature type="domain" description="Protein kinase" evidence="9">
    <location>
        <begin position="10"/>
        <end position="262"/>
    </location>
</feature>
<dbReference type="InterPro" id="IPR000719">
    <property type="entry name" value="Prot_kinase_dom"/>
</dbReference>
<evidence type="ECO:0000256" key="7">
    <source>
        <dbReference type="PROSITE-ProRule" id="PRU10141"/>
    </source>
</evidence>
<dbReference type="RefSeq" id="WP_302707754.1">
    <property type="nucleotide sequence ID" value="NZ_JAULSC010000007.1"/>
</dbReference>
<evidence type="ECO:0000256" key="8">
    <source>
        <dbReference type="SAM" id="MobiDB-lite"/>
    </source>
</evidence>
<dbReference type="GO" id="GO:0004674">
    <property type="term" value="F:protein serine/threonine kinase activity"/>
    <property type="evidence" value="ECO:0007669"/>
    <property type="project" value="UniProtKB-EC"/>
</dbReference>
<feature type="binding site" evidence="7">
    <location>
        <position position="39"/>
    </location>
    <ligand>
        <name>ATP</name>
        <dbReference type="ChEBI" id="CHEBI:30616"/>
    </ligand>
</feature>
<dbReference type="Proteomes" id="UP001168363">
    <property type="component" value="Unassembled WGS sequence"/>
</dbReference>
<dbReference type="PANTHER" id="PTHR43289">
    <property type="entry name" value="MITOGEN-ACTIVATED PROTEIN KINASE KINASE KINASE 20-RELATED"/>
    <property type="match status" value="1"/>
</dbReference>
<evidence type="ECO:0000259" key="9">
    <source>
        <dbReference type="PROSITE" id="PS50011"/>
    </source>
</evidence>
<dbReference type="EMBL" id="JAULSC010000007">
    <property type="protein sequence ID" value="MDO3396014.1"/>
    <property type="molecule type" value="Genomic_DNA"/>
</dbReference>
<accession>A0ABT8TRQ3</accession>
<gene>
    <name evidence="10" type="ORF">QWJ41_09815</name>
</gene>
<dbReference type="InterPro" id="IPR011009">
    <property type="entry name" value="Kinase-like_dom_sf"/>
</dbReference>
<dbReference type="Gene3D" id="1.10.510.10">
    <property type="entry name" value="Transferase(Phosphotransferase) domain 1"/>
    <property type="match status" value="1"/>
</dbReference>
<evidence type="ECO:0000256" key="5">
    <source>
        <dbReference type="ARBA" id="ARBA00022777"/>
    </source>
</evidence>
<evidence type="ECO:0000256" key="2">
    <source>
        <dbReference type="ARBA" id="ARBA00022527"/>
    </source>
</evidence>
<keyword evidence="6 7" id="KW-0067">ATP-binding</keyword>
<dbReference type="SMART" id="SM00220">
    <property type="entry name" value="S_TKc"/>
    <property type="match status" value="1"/>
</dbReference>
<organism evidence="10 11">
    <name type="scientific">Nocardioides cremeus</name>
    <dbReference type="NCBI Taxonomy" id="3058044"/>
    <lineage>
        <taxon>Bacteria</taxon>
        <taxon>Bacillati</taxon>
        <taxon>Actinomycetota</taxon>
        <taxon>Actinomycetes</taxon>
        <taxon>Propionibacteriales</taxon>
        <taxon>Nocardioidaceae</taxon>
        <taxon>Nocardioides</taxon>
    </lineage>
</organism>
<keyword evidence="11" id="KW-1185">Reference proteome</keyword>